<comment type="caution">
    <text evidence="7">The sequence shown here is derived from an EMBL/GenBank/DDBJ whole genome shotgun (WGS) entry which is preliminary data.</text>
</comment>
<proteinExistence type="predicted"/>
<dbReference type="Proteomes" id="UP001501126">
    <property type="component" value="Unassembled WGS sequence"/>
</dbReference>
<feature type="transmembrane region" description="Helical" evidence="6">
    <location>
        <begin position="117"/>
        <end position="134"/>
    </location>
</feature>
<dbReference type="EMBL" id="BAAAFH010000021">
    <property type="protein sequence ID" value="GAA0876075.1"/>
    <property type="molecule type" value="Genomic_DNA"/>
</dbReference>
<keyword evidence="5 6" id="KW-0472">Membrane</keyword>
<keyword evidence="3 6" id="KW-0812">Transmembrane</keyword>
<evidence type="ECO:0000256" key="3">
    <source>
        <dbReference type="ARBA" id="ARBA00022692"/>
    </source>
</evidence>
<name>A0ABP3Y5Q7_9FLAO</name>
<reference evidence="8" key="1">
    <citation type="journal article" date="2019" name="Int. J. Syst. Evol. Microbiol.">
        <title>The Global Catalogue of Microorganisms (GCM) 10K type strain sequencing project: providing services to taxonomists for standard genome sequencing and annotation.</title>
        <authorList>
            <consortium name="The Broad Institute Genomics Platform"/>
            <consortium name="The Broad Institute Genome Sequencing Center for Infectious Disease"/>
            <person name="Wu L."/>
            <person name="Ma J."/>
        </authorList>
    </citation>
    <scope>NUCLEOTIDE SEQUENCE [LARGE SCALE GENOMIC DNA]</scope>
    <source>
        <strain evidence="8">JCM 16083</strain>
    </source>
</reference>
<feature type="transmembrane region" description="Helical" evidence="6">
    <location>
        <begin position="57"/>
        <end position="75"/>
    </location>
</feature>
<evidence type="ECO:0000256" key="6">
    <source>
        <dbReference type="SAM" id="Phobius"/>
    </source>
</evidence>
<evidence type="ECO:0000313" key="7">
    <source>
        <dbReference type="EMBL" id="GAA0876075.1"/>
    </source>
</evidence>
<dbReference type="RefSeq" id="WP_343788240.1">
    <property type="nucleotide sequence ID" value="NZ_BAAAFH010000021.1"/>
</dbReference>
<evidence type="ECO:0000313" key="8">
    <source>
        <dbReference type="Proteomes" id="UP001501126"/>
    </source>
</evidence>
<keyword evidence="4 6" id="KW-1133">Transmembrane helix</keyword>
<gene>
    <name evidence="7" type="ORF">GCM10009118_24850</name>
</gene>
<evidence type="ECO:0000256" key="1">
    <source>
        <dbReference type="ARBA" id="ARBA00004651"/>
    </source>
</evidence>
<evidence type="ECO:0000256" key="5">
    <source>
        <dbReference type="ARBA" id="ARBA00023136"/>
    </source>
</evidence>
<keyword evidence="2" id="KW-1003">Cell membrane</keyword>
<organism evidence="7 8">
    <name type="scientific">Wandonia haliotis</name>
    <dbReference type="NCBI Taxonomy" id="574963"/>
    <lineage>
        <taxon>Bacteria</taxon>
        <taxon>Pseudomonadati</taxon>
        <taxon>Bacteroidota</taxon>
        <taxon>Flavobacteriia</taxon>
        <taxon>Flavobacteriales</taxon>
        <taxon>Crocinitomicaceae</taxon>
        <taxon>Wandonia</taxon>
    </lineage>
</organism>
<feature type="transmembrane region" description="Helical" evidence="6">
    <location>
        <begin position="87"/>
        <end position="105"/>
    </location>
</feature>
<accession>A0ABP3Y5Q7</accession>
<keyword evidence="8" id="KW-1185">Reference proteome</keyword>
<feature type="transmembrane region" description="Helical" evidence="6">
    <location>
        <begin position="12"/>
        <end position="37"/>
    </location>
</feature>
<dbReference type="InterPro" id="IPR020948">
    <property type="entry name" value="P_starv_induced_PsiE-like"/>
</dbReference>
<sequence>MKEGGKLQKIETGVFYILSGIVVLYIAVELIELIYQFGKALIVMDDTTDRLLITKEQTALVIPVFFNVLIAIELIDTFNIYIREHSIKVQSILLIGLIAIGRKLLVLDIGHSDGVQNIGVASIIIALALGYYLLKRPEVNTGD</sequence>
<evidence type="ECO:0008006" key="9">
    <source>
        <dbReference type="Google" id="ProtNLM"/>
    </source>
</evidence>
<evidence type="ECO:0000256" key="2">
    <source>
        <dbReference type="ARBA" id="ARBA00022475"/>
    </source>
</evidence>
<protein>
    <recommendedName>
        <fullName evidence="9">Phosphate-starvation-inducible protein PsiE</fullName>
    </recommendedName>
</protein>
<evidence type="ECO:0000256" key="4">
    <source>
        <dbReference type="ARBA" id="ARBA00022989"/>
    </source>
</evidence>
<comment type="subcellular location">
    <subcellularLocation>
        <location evidence="1">Cell membrane</location>
        <topology evidence="1">Multi-pass membrane protein</topology>
    </subcellularLocation>
</comment>
<dbReference type="Pfam" id="PF06146">
    <property type="entry name" value="PsiE"/>
    <property type="match status" value="1"/>
</dbReference>